<organism evidence="1 2">
    <name type="scientific">Pteropus alecto</name>
    <name type="common">Black flying fox</name>
    <dbReference type="NCBI Taxonomy" id="9402"/>
    <lineage>
        <taxon>Eukaryota</taxon>
        <taxon>Metazoa</taxon>
        <taxon>Chordata</taxon>
        <taxon>Craniata</taxon>
        <taxon>Vertebrata</taxon>
        <taxon>Euteleostomi</taxon>
        <taxon>Mammalia</taxon>
        <taxon>Eutheria</taxon>
        <taxon>Laurasiatheria</taxon>
        <taxon>Chiroptera</taxon>
        <taxon>Yinpterochiroptera</taxon>
        <taxon>Pteropodoidea</taxon>
        <taxon>Pteropodidae</taxon>
        <taxon>Pteropodinae</taxon>
        <taxon>Pteropus</taxon>
    </lineage>
</organism>
<name>L5KS83_PTEAL</name>
<dbReference type="Proteomes" id="UP000010552">
    <property type="component" value="Unassembled WGS sequence"/>
</dbReference>
<dbReference type="AlphaFoldDB" id="L5KS83"/>
<dbReference type="InParanoid" id="L5KS83"/>
<proteinExistence type="predicted"/>
<sequence>MARLMAAPWSQAFRVLPPTGSACLRHCGLIRGGARQQVETTEEGPRCELSPGRTPGCVFAVILKSATLWMLRRNAKWN</sequence>
<accession>L5KS83</accession>
<dbReference type="EMBL" id="KB030576">
    <property type="protein sequence ID" value="ELK14309.1"/>
    <property type="molecule type" value="Genomic_DNA"/>
</dbReference>
<keyword evidence="2" id="KW-1185">Reference proteome</keyword>
<evidence type="ECO:0000313" key="2">
    <source>
        <dbReference type="Proteomes" id="UP000010552"/>
    </source>
</evidence>
<protein>
    <submittedName>
        <fullName evidence="1">Uncharacterized protein</fullName>
    </submittedName>
</protein>
<evidence type="ECO:0000313" key="1">
    <source>
        <dbReference type="EMBL" id="ELK14309.1"/>
    </source>
</evidence>
<reference evidence="2" key="1">
    <citation type="journal article" date="2013" name="Science">
        <title>Comparative analysis of bat genomes provides insight into the evolution of flight and immunity.</title>
        <authorList>
            <person name="Zhang G."/>
            <person name="Cowled C."/>
            <person name="Shi Z."/>
            <person name="Huang Z."/>
            <person name="Bishop-Lilly K.A."/>
            <person name="Fang X."/>
            <person name="Wynne J.W."/>
            <person name="Xiong Z."/>
            <person name="Baker M.L."/>
            <person name="Zhao W."/>
            <person name="Tachedjian M."/>
            <person name="Zhu Y."/>
            <person name="Zhou P."/>
            <person name="Jiang X."/>
            <person name="Ng J."/>
            <person name="Yang L."/>
            <person name="Wu L."/>
            <person name="Xiao J."/>
            <person name="Feng Y."/>
            <person name="Chen Y."/>
            <person name="Sun X."/>
            <person name="Zhang Y."/>
            <person name="Marsh G.A."/>
            <person name="Crameri G."/>
            <person name="Broder C.C."/>
            <person name="Frey K.G."/>
            <person name="Wang L.F."/>
            <person name="Wang J."/>
        </authorList>
    </citation>
    <scope>NUCLEOTIDE SEQUENCE [LARGE SCALE GENOMIC DNA]</scope>
</reference>
<gene>
    <name evidence="1" type="ORF">PAL_GLEAN10008828</name>
</gene>